<dbReference type="GO" id="GO:0005524">
    <property type="term" value="F:ATP binding"/>
    <property type="evidence" value="ECO:0007669"/>
    <property type="project" value="InterPro"/>
</dbReference>
<keyword evidence="1" id="KW-0963">Cytoplasm</keyword>
<dbReference type="GO" id="GO:0009379">
    <property type="term" value="C:Holliday junction helicase complex"/>
    <property type="evidence" value="ECO:0007669"/>
    <property type="project" value="InterPro"/>
</dbReference>
<proteinExistence type="inferred from homology"/>
<dbReference type="CDD" id="cd14332">
    <property type="entry name" value="UBA_RuvA_C"/>
    <property type="match status" value="1"/>
</dbReference>
<keyword evidence="2" id="KW-0227">DNA damage</keyword>
<dbReference type="SUPFAM" id="SSF47781">
    <property type="entry name" value="RuvA domain 2-like"/>
    <property type="match status" value="1"/>
</dbReference>
<dbReference type="SUPFAM" id="SSF46929">
    <property type="entry name" value="DNA helicase RuvA subunit, C-terminal domain"/>
    <property type="match status" value="1"/>
</dbReference>
<dbReference type="InterPro" id="IPR003583">
    <property type="entry name" value="Hlx-hairpin-Hlx_DNA-bd_motif"/>
</dbReference>
<evidence type="ECO:0000256" key="4">
    <source>
        <dbReference type="ARBA" id="ARBA00023204"/>
    </source>
</evidence>
<dbReference type="SMART" id="SM00278">
    <property type="entry name" value="HhH1"/>
    <property type="match status" value="2"/>
</dbReference>
<keyword evidence="3" id="KW-0238">DNA-binding</keyword>
<keyword evidence="4" id="KW-0234">DNA repair</keyword>
<reference evidence="6" key="1">
    <citation type="submission" date="2018-05" db="EMBL/GenBank/DDBJ databases">
        <authorList>
            <person name="Lanie J.A."/>
            <person name="Ng W.-L."/>
            <person name="Kazmierczak K.M."/>
            <person name="Andrzejewski T.M."/>
            <person name="Davidsen T.M."/>
            <person name="Wayne K.J."/>
            <person name="Tettelin H."/>
            <person name="Glass J.I."/>
            <person name="Rusch D."/>
            <person name="Podicherti R."/>
            <person name="Tsui H.-C.T."/>
            <person name="Winkler M.E."/>
        </authorList>
    </citation>
    <scope>NUCLEOTIDE SEQUENCE</scope>
</reference>
<dbReference type="InterPro" id="IPR010994">
    <property type="entry name" value="RuvA_2-like"/>
</dbReference>
<evidence type="ECO:0000256" key="2">
    <source>
        <dbReference type="ARBA" id="ARBA00022763"/>
    </source>
</evidence>
<dbReference type="HAMAP" id="MF_00031">
    <property type="entry name" value="DNA_HJ_migration_RuvA"/>
    <property type="match status" value="1"/>
</dbReference>
<dbReference type="Pfam" id="PF07499">
    <property type="entry name" value="RuvA_C"/>
    <property type="match status" value="1"/>
</dbReference>
<dbReference type="InterPro" id="IPR012340">
    <property type="entry name" value="NA-bd_OB-fold"/>
</dbReference>
<evidence type="ECO:0000256" key="3">
    <source>
        <dbReference type="ARBA" id="ARBA00023125"/>
    </source>
</evidence>
<dbReference type="GO" id="GO:0009378">
    <property type="term" value="F:four-way junction helicase activity"/>
    <property type="evidence" value="ECO:0007669"/>
    <property type="project" value="InterPro"/>
</dbReference>
<dbReference type="Gene3D" id="2.40.50.140">
    <property type="entry name" value="Nucleic acid-binding proteins"/>
    <property type="match status" value="1"/>
</dbReference>
<name>A0A382H4Q2_9ZZZZ</name>
<feature type="domain" description="Helix-hairpin-helix DNA-binding motif class 1" evidence="5">
    <location>
        <begin position="109"/>
        <end position="128"/>
    </location>
</feature>
<dbReference type="InterPro" id="IPR013849">
    <property type="entry name" value="DNA_helicase_Holl-junc_RuvA_I"/>
</dbReference>
<evidence type="ECO:0000256" key="1">
    <source>
        <dbReference type="ARBA" id="ARBA00022490"/>
    </source>
</evidence>
<dbReference type="InterPro" id="IPR000085">
    <property type="entry name" value="RuvA"/>
</dbReference>
<dbReference type="InterPro" id="IPR036267">
    <property type="entry name" value="RuvA_C_sf"/>
</dbReference>
<dbReference type="Gene3D" id="1.10.8.10">
    <property type="entry name" value="DNA helicase RuvA subunit, C-terminal domain"/>
    <property type="match status" value="1"/>
</dbReference>
<dbReference type="GO" id="GO:0006310">
    <property type="term" value="P:DNA recombination"/>
    <property type="evidence" value="ECO:0007669"/>
    <property type="project" value="InterPro"/>
</dbReference>
<evidence type="ECO:0000259" key="5">
    <source>
        <dbReference type="SMART" id="SM00278"/>
    </source>
</evidence>
<dbReference type="InterPro" id="IPR011114">
    <property type="entry name" value="RuvA_C"/>
</dbReference>
<sequence>MISFLKGTLSEALPTQVVIDVNGVGYEVLIPLSSFDKLPSLGGEVKLLTHLAIRDDAHVLYGFSSETERDLFRQLIRHVTGIGPKIALNVLSGTTPTSFQAAVANGDVKALSGISGVGKKTAERIVVELRDKLGDGMVIDSGSGAPISVEDQKMADAIAALEALGSKPKDAQEAIRVAITMLGPDKPVDELVRAALKKGK</sequence>
<dbReference type="AlphaFoldDB" id="A0A382H4Q2"/>
<evidence type="ECO:0000313" key="6">
    <source>
        <dbReference type="EMBL" id="SVB81753.1"/>
    </source>
</evidence>
<dbReference type="Pfam" id="PF01330">
    <property type="entry name" value="RuvA_N"/>
    <property type="match status" value="1"/>
</dbReference>
<dbReference type="EMBL" id="UINC01058928">
    <property type="protein sequence ID" value="SVB81753.1"/>
    <property type="molecule type" value="Genomic_DNA"/>
</dbReference>
<dbReference type="Gene3D" id="1.10.150.20">
    <property type="entry name" value="5' to 3' exonuclease, C-terminal subdomain"/>
    <property type="match status" value="1"/>
</dbReference>
<feature type="domain" description="Helix-hairpin-helix DNA-binding motif class 1" evidence="5">
    <location>
        <begin position="74"/>
        <end position="93"/>
    </location>
</feature>
<dbReference type="Pfam" id="PF14520">
    <property type="entry name" value="HHH_5"/>
    <property type="match status" value="1"/>
</dbReference>
<dbReference type="GO" id="GO:0003677">
    <property type="term" value="F:DNA binding"/>
    <property type="evidence" value="ECO:0007669"/>
    <property type="project" value="UniProtKB-KW"/>
</dbReference>
<gene>
    <name evidence="6" type="ORF">METZ01_LOCUS234607</name>
</gene>
<dbReference type="GO" id="GO:0006281">
    <property type="term" value="P:DNA repair"/>
    <property type="evidence" value="ECO:0007669"/>
    <property type="project" value="UniProtKB-KW"/>
</dbReference>
<protein>
    <recommendedName>
        <fullName evidence="5">Helix-hairpin-helix DNA-binding motif class 1 domain-containing protein</fullName>
    </recommendedName>
</protein>
<dbReference type="SUPFAM" id="SSF50249">
    <property type="entry name" value="Nucleic acid-binding proteins"/>
    <property type="match status" value="1"/>
</dbReference>
<accession>A0A382H4Q2</accession>
<dbReference type="NCBIfam" id="TIGR00084">
    <property type="entry name" value="ruvA"/>
    <property type="match status" value="1"/>
</dbReference>
<organism evidence="6">
    <name type="scientific">marine metagenome</name>
    <dbReference type="NCBI Taxonomy" id="408172"/>
    <lineage>
        <taxon>unclassified sequences</taxon>
        <taxon>metagenomes</taxon>
        <taxon>ecological metagenomes</taxon>
    </lineage>
</organism>